<evidence type="ECO:0000256" key="5">
    <source>
        <dbReference type="ARBA" id="ARBA00022679"/>
    </source>
</evidence>
<dbReference type="PANTHER" id="PTHR30478:SF0">
    <property type="entry name" value="BETA SLIDING CLAMP"/>
    <property type="match status" value="1"/>
</dbReference>
<dbReference type="Proteomes" id="UP000004386">
    <property type="component" value="Unassembled WGS sequence"/>
</dbReference>
<comment type="function">
    <text evidence="10">Confers DNA tethering and processivity to DNA polymerases and other proteins. Acts as a clamp, forming a ring around DNA (a reaction catalyzed by the clamp-loading complex) which diffuses in an ATP-independent manner freely and bidirectionally along dsDNA. Initially characterized for its ability to contact the catalytic subunit of DNA polymerase III (Pol III), a complex, multichain enzyme responsible for most of the replicative synthesis in bacteria; Pol III exhibits 3'-5' exonuclease proofreading activity. The beta chain is required for initiation of replication as well as for processivity of DNA replication.</text>
</comment>
<dbReference type="GO" id="GO:0006271">
    <property type="term" value="P:DNA strand elongation involved in DNA replication"/>
    <property type="evidence" value="ECO:0007669"/>
    <property type="project" value="TreeGrafter"/>
</dbReference>
<evidence type="ECO:0000313" key="14">
    <source>
        <dbReference type="EMBL" id="EEQ93910.1"/>
    </source>
</evidence>
<evidence type="ECO:0000256" key="3">
    <source>
        <dbReference type="ARBA" id="ARBA00021035"/>
    </source>
</evidence>
<dbReference type="GO" id="GO:0008408">
    <property type="term" value="F:3'-5' exonuclease activity"/>
    <property type="evidence" value="ECO:0007669"/>
    <property type="project" value="InterPro"/>
</dbReference>
<evidence type="ECO:0000259" key="11">
    <source>
        <dbReference type="Pfam" id="PF00712"/>
    </source>
</evidence>
<keyword evidence="6 10" id="KW-0548">Nucleotidyltransferase</keyword>
<keyword evidence="9" id="KW-0238">DNA-binding</keyword>
<dbReference type="AlphaFoldDB" id="C4WNF5"/>
<keyword evidence="4 10" id="KW-0963">Cytoplasm</keyword>
<proteinExistence type="inferred from homology"/>
<dbReference type="NCBIfam" id="TIGR00663">
    <property type="entry name" value="dnan"/>
    <property type="match status" value="1"/>
</dbReference>
<dbReference type="HOGENOM" id="CLU_038149_4_2_5"/>
<evidence type="ECO:0000256" key="7">
    <source>
        <dbReference type="ARBA" id="ARBA00022705"/>
    </source>
</evidence>
<sequence>MMRVSIDRSQLAHALATVTRAIETRNSIPILANVLLAVEDGQLRLTGTDLDVEITTSLPVLDCHSGSATVPGKMLADIAKRVTGDITLELDAASSGGRLTVASGRSRYKLDVLPAEDFPSFSVGKFDTTLELDLVALVAPCVHAISTDKARQFLHGVFFHSHEGRLVAVATDGHRLVRNYGDEGDTEYGVILPSKLVAMLPKGVIKLSLSQTKVRIEAGGTVITSKLIEGTFPDHARLIPTGNSIILTVDRQQLIGALGRVSAIATDASRAVKLEVADVLCLSIADKAQDEIEGELDGEPLTIGFNPKYLQDMLGAVDEKDVCFAFSDGMSPAVLTGQGNWTGVVMPLRVQ</sequence>
<comment type="similarity">
    <text evidence="2 10">Belongs to the beta sliding clamp family.</text>
</comment>
<dbReference type="Pfam" id="PF02768">
    <property type="entry name" value="DNA_pol3_beta_3"/>
    <property type="match status" value="1"/>
</dbReference>
<dbReference type="SUPFAM" id="SSF55979">
    <property type="entry name" value="DNA clamp"/>
    <property type="match status" value="3"/>
</dbReference>
<comment type="subunit">
    <text evidence="10">Forms a ring-shaped head-to-tail homodimer around DNA.</text>
</comment>
<keyword evidence="7 10" id="KW-0235">DNA replication</keyword>
<evidence type="ECO:0000259" key="13">
    <source>
        <dbReference type="Pfam" id="PF02768"/>
    </source>
</evidence>
<protein>
    <recommendedName>
        <fullName evidence="3 10">Beta sliding clamp</fullName>
    </recommendedName>
</protein>
<dbReference type="Pfam" id="PF00712">
    <property type="entry name" value="DNA_pol3_beta"/>
    <property type="match status" value="1"/>
</dbReference>
<dbReference type="Pfam" id="PF02767">
    <property type="entry name" value="DNA_pol3_beta_2"/>
    <property type="match status" value="1"/>
</dbReference>
<evidence type="ECO:0000256" key="10">
    <source>
        <dbReference type="PIRNR" id="PIRNR000804"/>
    </source>
</evidence>
<evidence type="ECO:0000256" key="9">
    <source>
        <dbReference type="ARBA" id="ARBA00023125"/>
    </source>
</evidence>
<keyword evidence="14" id="KW-0560">Oxidoreductase</keyword>
<organism evidence="14 15">
    <name type="scientific">Brucella intermedia LMG 3301</name>
    <dbReference type="NCBI Taxonomy" id="641118"/>
    <lineage>
        <taxon>Bacteria</taxon>
        <taxon>Pseudomonadati</taxon>
        <taxon>Pseudomonadota</taxon>
        <taxon>Alphaproteobacteria</taxon>
        <taxon>Hyphomicrobiales</taxon>
        <taxon>Brucellaceae</taxon>
        <taxon>Brucella/Ochrobactrum group</taxon>
        <taxon>Brucella</taxon>
    </lineage>
</organism>
<dbReference type="InterPro" id="IPR001001">
    <property type="entry name" value="DNA_polIII_beta"/>
</dbReference>
<dbReference type="GO" id="GO:0016491">
    <property type="term" value="F:oxidoreductase activity"/>
    <property type="evidence" value="ECO:0007669"/>
    <property type="project" value="UniProtKB-KW"/>
</dbReference>
<evidence type="ECO:0000259" key="12">
    <source>
        <dbReference type="Pfam" id="PF02767"/>
    </source>
</evidence>
<dbReference type="PANTHER" id="PTHR30478">
    <property type="entry name" value="DNA POLYMERASE III SUBUNIT BETA"/>
    <property type="match status" value="1"/>
</dbReference>
<evidence type="ECO:0000256" key="8">
    <source>
        <dbReference type="ARBA" id="ARBA00022932"/>
    </source>
</evidence>
<dbReference type="InterPro" id="IPR046938">
    <property type="entry name" value="DNA_clamp_sf"/>
</dbReference>
<dbReference type="InterPro" id="IPR022637">
    <property type="entry name" value="DNA_polIII_beta_cen"/>
</dbReference>
<dbReference type="GO" id="GO:0005737">
    <property type="term" value="C:cytoplasm"/>
    <property type="evidence" value="ECO:0007669"/>
    <property type="project" value="UniProtKB-SubCell"/>
</dbReference>
<keyword evidence="5 10" id="KW-0808">Transferase</keyword>
<keyword evidence="8 10" id="KW-0239">DNA-directed DNA polymerase</keyword>
<evidence type="ECO:0000313" key="15">
    <source>
        <dbReference type="Proteomes" id="UP000004386"/>
    </source>
</evidence>
<dbReference type="GO" id="GO:0009360">
    <property type="term" value="C:DNA polymerase III complex"/>
    <property type="evidence" value="ECO:0007669"/>
    <property type="project" value="InterPro"/>
</dbReference>
<evidence type="ECO:0000256" key="2">
    <source>
        <dbReference type="ARBA" id="ARBA00010752"/>
    </source>
</evidence>
<comment type="subcellular location">
    <subcellularLocation>
        <location evidence="1 10">Cytoplasm</location>
    </subcellularLocation>
</comment>
<dbReference type="CDD" id="cd00140">
    <property type="entry name" value="beta_clamp"/>
    <property type="match status" value="1"/>
</dbReference>
<evidence type="ECO:0000256" key="6">
    <source>
        <dbReference type="ARBA" id="ARBA00022695"/>
    </source>
</evidence>
<accession>C4WNF5</accession>
<evidence type="ECO:0000256" key="1">
    <source>
        <dbReference type="ARBA" id="ARBA00004496"/>
    </source>
</evidence>
<dbReference type="InterPro" id="IPR022634">
    <property type="entry name" value="DNA_polIII_beta_N"/>
</dbReference>
<evidence type="ECO:0000256" key="4">
    <source>
        <dbReference type="ARBA" id="ARBA00022490"/>
    </source>
</evidence>
<dbReference type="Gene3D" id="3.10.150.10">
    <property type="entry name" value="DNA Polymerase III, subunit A, domain 2"/>
    <property type="match status" value="1"/>
</dbReference>
<dbReference type="InterPro" id="IPR022635">
    <property type="entry name" value="DNA_polIII_beta_C"/>
</dbReference>
<feature type="domain" description="DNA polymerase III beta sliding clamp C-terminal" evidence="13">
    <location>
        <begin position="237"/>
        <end position="347"/>
    </location>
</feature>
<name>C4WNF5_9HYPH</name>
<dbReference type="SMART" id="SM00480">
    <property type="entry name" value="POL3Bc"/>
    <property type="match status" value="1"/>
</dbReference>
<dbReference type="EMBL" id="ACQA01000002">
    <property type="protein sequence ID" value="EEQ93910.1"/>
    <property type="molecule type" value="Genomic_DNA"/>
</dbReference>
<feature type="domain" description="DNA polymerase III beta sliding clamp central" evidence="12">
    <location>
        <begin position="137"/>
        <end position="234"/>
    </location>
</feature>
<reference evidence="14 15" key="1">
    <citation type="submission" date="2009-05" db="EMBL/GenBank/DDBJ databases">
        <authorList>
            <person name="Setubal J.C."/>
            <person name="Boyle S."/>
            <person name="Crasta O.R."/>
            <person name="Gillespie J.J."/>
            <person name="Kenyon R.W."/>
            <person name="Lu J."/>
            <person name="Mane S."/>
            <person name="Nagrani S."/>
            <person name="Shallom J.M."/>
            <person name="Shallom S."/>
            <person name="Shukla M."/>
            <person name="Snyder E.E."/>
            <person name="Sobral B.W."/>
            <person name="Wattam A.R."/>
            <person name="Will R."/>
            <person name="Williams K."/>
            <person name="Yoo H."/>
            <person name="Munk C."/>
            <person name="Tapia R."/>
            <person name="Green L."/>
            <person name="Rogers Y."/>
            <person name="Detter J.C."/>
            <person name="Bruce D."/>
            <person name="Brettin T.S."/>
            <person name="Tsolis R."/>
        </authorList>
    </citation>
    <scope>NUCLEOTIDE SEQUENCE [LARGE SCALE GENOMIC DNA]</scope>
    <source>
        <strain evidence="14 15">LMG 3301</strain>
    </source>
</reference>
<dbReference type="PIRSF" id="PIRSF000804">
    <property type="entry name" value="DNA_pol_III_b"/>
    <property type="match status" value="1"/>
</dbReference>
<comment type="caution">
    <text evidence="14">The sequence shown here is derived from an EMBL/GenBank/DDBJ whole genome shotgun (WGS) entry which is preliminary data.</text>
</comment>
<feature type="domain" description="DNA polymerase III beta sliding clamp N-terminal" evidence="11">
    <location>
        <begin position="2"/>
        <end position="120"/>
    </location>
</feature>
<dbReference type="GO" id="GO:0003887">
    <property type="term" value="F:DNA-directed DNA polymerase activity"/>
    <property type="evidence" value="ECO:0007669"/>
    <property type="project" value="UniProtKB-UniRule"/>
</dbReference>
<dbReference type="GO" id="GO:0003677">
    <property type="term" value="F:DNA binding"/>
    <property type="evidence" value="ECO:0007669"/>
    <property type="project" value="UniProtKB-UniRule"/>
</dbReference>
<dbReference type="Gene3D" id="3.70.10.10">
    <property type="match status" value="1"/>
</dbReference>
<gene>
    <name evidence="14" type="primary">dnaN</name>
    <name evidence="14" type="ORF">OINT_2001101</name>
</gene>